<accession>A0A3M0KK69</accession>
<evidence type="ECO:0000313" key="1">
    <source>
        <dbReference type="EMBL" id="RMC13648.1"/>
    </source>
</evidence>
<reference evidence="1 2" key="1">
    <citation type="submission" date="2018-07" db="EMBL/GenBank/DDBJ databases">
        <title>A high quality draft genome assembly of the barn swallow (H. rustica rustica).</title>
        <authorList>
            <person name="Formenti G."/>
            <person name="Chiara M."/>
            <person name="Poveda L."/>
            <person name="Francoijs K.-J."/>
            <person name="Bonisoli-Alquati A."/>
            <person name="Canova L."/>
            <person name="Gianfranceschi L."/>
            <person name="Horner D.S."/>
            <person name="Saino N."/>
        </authorList>
    </citation>
    <scope>NUCLEOTIDE SEQUENCE [LARGE SCALE GENOMIC DNA]</scope>
    <source>
        <strain evidence="1">Chelidonia</strain>
        <tissue evidence="1">Blood</tissue>
    </source>
</reference>
<sequence length="126" mass="13632">MERMDTTQRRRIFCICFPAEHPSTDPGSPGCPGMESLGQQFGCGNIPSTVAGGPPCIVLVSQNAMAWKGPGNISWFQSPAMGRDTVHSIRVCRTRTSLAFHSFSSPSCFLVAESSHETVFILIPSK</sequence>
<keyword evidence="2" id="KW-1185">Reference proteome</keyword>
<dbReference type="Proteomes" id="UP000269221">
    <property type="component" value="Unassembled WGS sequence"/>
</dbReference>
<protein>
    <submittedName>
        <fullName evidence="1">Uncharacterized protein</fullName>
    </submittedName>
</protein>
<evidence type="ECO:0000313" key="2">
    <source>
        <dbReference type="Proteomes" id="UP000269221"/>
    </source>
</evidence>
<dbReference type="EMBL" id="QRBI01000105">
    <property type="protein sequence ID" value="RMC13648.1"/>
    <property type="molecule type" value="Genomic_DNA"/>
</dbReference>
<comment type="caution">
    <text evidence="1">The sequence shown here is derived from an EMBL/GenBank/DDBJ whole genome shotgun (WGS) entry which is preliminary data.</text>
</comment>
<proteinExistence type="predicted"/>
<organism evidence="1 2">
    <name type="scientific">Hirundo rustica rustica</name>
    <dbReference type="NCBI Taxonomy" id="333673"/>
    <lineage>
        <taxon>Eukaryota</taxon>
        <taxon>Metazoa</taxon>
        <taxon>Chordata</taxon>
        <taxon>Craniata</taxon>
        <taxon>Vertebrata</taxon>
        <taxon>Euteleostomi</taxon>
        <taxon>Archelosauria</taxon>
        <taxon>Archosauria</taxon>
        <taxon>Dinosauria</taxon>
        <taxon>Saurischia</taxon>
        <taxon>Theropoda</taxon>
        <taxon>Coelurosauria</taxon>
        <taxon>Aves</taxon>
        <taxon>Neognathae</taxon>
        <taxon>Neoaves</taxon>
        <taxon>Telluraves</taxon>
        <taxon>Australaves</taxon>
        <taxon>Passeriformes</taxon>
        <taxon>Sylvioidea</taxon>
        <taxon>Hirundinidae</taxon>
        <taxon>Hirundo</taxon>
    </lineage>
</organism>
<dbReference type="AlphaFoldDB" id="A0A3M0KK69"/>
<gene>
    <name evidence="1" type="ORF">DUI87_08725</name>
</gene>
<name>A0A3M0KK69_HIRRU</name>